<evidence type="ECO:0000259" key="1">
    <source>
        <dbReference type="PROSITE" id="PS50830"/>
    </source>
</evidence>
<dbReference type="InterPro" id="IPR035437">
    <property type="entry name" value="SNase_OB-fold_sf"/>
</dbReference>
<dbReference type="SMART" id="SM00318">
    <property type="entry name" value="SNc"/>
    <property type="match status" value="1"/>
</dbReference>
<evidence type="ECO:0000313" key="2">
    <source>
        <dbReference type="EMBL" id="ODJ87768.1"/>
    </source>
</evidence>
<dbReference type="AlphaFoldDB" id="A0A7Z0VLD1"/>
<comment type="caution">
    <text evidence="2">The sequence shown here is derived from an EMBL/GenBank/DDBJ whole genome shotgun (WGS) entry which is preliminary data.</text>
</comment>
<dbReference type="SUPFAM" id="SSF50199">
    <property type="entry name" value="Staphylococcal nuclease"/>
    <property type="match status" value="1"/>
</dbReference>
<dbReference type="Pfam" id="PF00565">
    <property type="entry name" value="SNase"/>
    <property type="match status" value="1"/>
</dbReference>
<dbReference type="Gene3D" id="2.40.50.90">
    <property type="match status" value="1"/>
</dbReference>
<name>A0A7Z0VLD1_9GAMM</name>
<dbReference type="OrthoDB" id="9805504at2"/>
<proteinExistence type="predicted"/>
<dbReference type="PROSITE" id="PS50830">
    <property type="entry name" value="TNASE_3"/>
    <property type="match status" value="1"/>
</dbReference>
<organism evidence="2 3">
    <name type="scientific">Candidatus Thiodiazotropha endolucinida</name>
    <dbReference type="NCBI Taxonomy" id="1655433"/>
    <lineage>
        <taxon>Bacteria</taxon>
        <taxon>Pseudomonadati</taxon>
        <taxon>Pseudomonadota</taxon>
        <taxon>Gammaproteobacteria</taxon>
        <taxon>Chromatiales</taxon>
        <taxon>Sedimenticolaceae</taxon>
        <taxon>Candidatus Thiodiazotropha</taxon>
    </lineage>
</organism>
<dbReference type="RefSeq" id="WP_069124243.1">
    <property type="nucleotide sequence ID" value="NZ_MARB01000009.1"/>
</dbReference>
<keyword evidence="3" id="KW-1185">Reference proteome</keyword>
<accession>A0A7Z0VLD1</accession>
<sequence>MARKERVTRVIDGDTFETASRKHPVRLANVNAPEKGQRGGASATNALKGLIAGETVTIETVARDKYSRSVANVKVGRKSVNKAMKDKVGK</sequence>
<reference evidence="2 3" key="1">
    <citation type="submission" date="2016-06" db="EMBL/GenBank/DDBJ databases">
        <title>Genome sequence of endosymbiont of Candidatus Endolucinida thiodiazotropha.</title>
        <authorList>
            <person name="Poehlein A."/>
            <person name="Koenig S."/>
            <person name="Heiden S.E."/>
            <person name="Thuermer A."/>
            <person name="Voget S."/>
            <person name="Daniel R."/>
            <person name="Markert S."/>
            <person name="Gros O."/>
            <person name="Schweder T."/>
        </authorList>
    </citation>
    <scope>NUCLEOTIDE SEQUENCE [LARGE SCALE GENOMIC DNA]</scope>
    <source>
        <strain evidence="2 3">COS</strain>
    </source>
</reference>
<gene>
    <name evidence="2" type="ORF">CODIS_18760</name>
</gene>
<dbReference type="Proteomes" id="UP000094769">
    <property type="component" value="Unassembled WGS sequence"/>
</dbReference>
<feature type="domain" description="TNase-like" evidence="1">
    <location>
        <begin position="1"/>
        <end position="84"/>
    </location>
</feature>
<dbReference type="InterPro" id="IPR016071">
    <property type="entry name" value="Staphylococal_nuclease_OB-fold"/>
</dbReference>
<evidence type="ECO:0000313" key="3">
    <source>
        <dbReference type="Proteomes" id="UP000094769"/>
    </source>
</evidence>
<dbReference type="EMBL" id="MARB01000009">
    <property type="protein sequence ID" value="ODJ87768.1"/>
    <property type="molecule type" value="Genomic_DNA"/>
</dbReference>
<protein>
    <recommendedName>
        <fullName evidence="1">TNase-like domain-containing protein</fullName>
    </recommendedName>
</protein>